<proteinExistence type="predicted"/>
<evidence type="ECO:0000256" key="1">
    <source>
        <dbReference type="ARBA" id="ARBA00004370"/>
    </source>
</evidence>
<keyword evidence="8" id="KW-0378">Hydrolase</keyword>
<evidence type="ECO:0000256" key="3">
    <source>
        <dbReference type="ARBA" id="ARBA00022989"/>
    </source>
</evidence>
<feature type="transmembrane region" description="Helical" evidence="6">
    <location>
        <begin position="136"/>
        <end position="159"/>
    </location>
</feature>
<dbReference type="NCBIfam" id="TIGR02228">
    <property type="entry name" value="sigpep_I_arch"/>
    <property type="match status" value="1"/>
</dbReference>
<accession>A0A4Y9R1F0</accession>
<evidence type="ECO:0000256" key="2">
    <source>
        <dbReference type="ARBA" id="ARBA00022692"/>
    </source>
</evidence>
<evidence type="ECO:0000259" key="7">
    <source>
        <dbReference type="Pfam" id="PF10502"/>
    </source>
</evidence>
<comment type="subcellular location">
    <subcellularLocation>
        <location evidence="1">Membrane</location>
    </subcellularLocation>
</comment>
<keyword evidence="3 6" id="KW-1133">Transmembrane helix</keyword>
<keyword evidence="2 6" id="KW-0812">Transmembrane</keyword>
<dbReference type="EMBL" id="SPQZ01000003">
    <property type="protein sequence ID" value="TFV98511.1"/>
    <property type="molecule type" value="Genomic_DNA"/>
</dbReference>
<dbReference type="Proteomes" id="UP000298127">
    <property type="component" value="Unassembled WGS sequence"/>
</dbReference>
<organism evidence="8 9">
    <name type="scientific">Orlajensenia leifsoniae</name>
    <dbReference type="NCBI Taxonomy" id="2561933"/>
    <lineage>
        <taxon>Bacteria</taxon>
        <taxon>Bacillati</taxon>
        <taxon>Actinomycetota</taxon>
        <taxon>Actinomycetes</taxon>
        <taxon>Micrococcales</taxon>
        <taxon>Microbacteriaceae</taxon>
        <taxon>Orlajensenia</taxon>
    </lineage>
</organism>
<dbReference type="PANTHER" id="PTHR10806:SF6">
    <property type="entry name" value="SIGNAL PEPTIDASE COMPLEX CATALYTIC SUBUNIT SEC11"/>
    <property type="match status" value="1"/>
</dbReference>
<dbReference type="CDD" id="cd06530">
    <property type="entry name" value="S26_SPase_I"/>
    <property type="match status" value="1"/>
</dbReference>
<dbReference type="PANTHER" id="PTHR10806">
    <property type="entry name" value="SIGNAL PEPTIDASE COMPLEX CATALYTIC SUBUNIT SEC11"/>
    <property type="match status" value="1"/>
</dbReference>
<dbReference type="AlphaFoldDB" id="A0A4Y9R1F0"/>
<dbReference type="GO" id="GO:0004252">
    <property type="term" value="F:serine-type endopeptidase activity"/>
    <property type="evidence" value="ECO:0007669"/>
    <property type="project" value="UniProtKB-UniRule"/>
</dbReference>
<keyword evidence="9" id="KW-1185">Reference proteome</keyword>
<reference evidence="8 9" key="1">
    <citation type="journal article" date="2018" name="J. Microbiol.">
        <title>Leifsonia flava sp. nov., a novel actinobacterium isolated from the rhizosphere of Aquilegia viridiflora.</title>
        <authorList>
            <person name="Cai Y."/>
            <person name="Tao W.Z."/>
            <person name="Ma Y.J."/>
            <person name="Cheng J."/>
            <person name="Zhang M.Y."/>
            <person name="Zhang Y.X."/>
        </authorList>
    </citation>
    <scope>NUCLEOTIDE SEQUENCE [LARGE SCALE GENOMIC DNA]</scope>
    <source>
        <strain evidence="8 9">SYP-B2174</strain>
    </source>
</reference>
<dbReference type="GO" id="GO:0006465">
    <property type="term" value="P:signal peptide processing"/>
    <property type="evidence" value="ECO:0007669"/>
    <property type="project" value="UniProtKB-UniRule"/>
</dbReference>
<protein>
    <recommendedName>
        <fullName evidence="5">Signal peptidase I</fullName>
        <ecNumber evidence="5">3.4.21.89</ecNumber>
    </recommendedName>
</protein>
<dbReference type="Pfam" id="PF10502">
    <property type="entry name" value="Peptidase_S26"/>
    <property type="match status" value="1"/>
</dbReference>
<dbReference type="SUPFAM" id="SSF51306">
    <property type="entry name" value="LexA/Signal peptidase"/>
    <property type="match status" value="1"/>
</dbReference>
<dbReference type="InterPro" id="IPR001733">
    <property type="entry name" value="Peptidase_S26B"/>
</dbReference>
<dbReference type="Gene3D" id="2.10.109.10">
    <property type="entry name" value="Umud Fragment, subunit A"/>
    <property type="match status" value="1"/>
</dbReference>
<dbReference type="GO" id="GO:0009003">
    <property type="term" value="F:signal peptidase activity"/>
    <property type="evidence" value="ECO:0007669"/>
    <property type="project" value="UniProtKB-EC"/>
</dbReference>
<dbReference type="EC" id="3.4.21.89" evidence="5"/>
<keyword evidence="4 6" id="KW-0472">Membrane</keyword>
<comment type="caution">
    <text evidence="8">The sequence shown here is derived from an EMBL/GenBank/DDBJ whole genome shotgun (WGS) entry which is preliminary data.</text>
</comment>
<sequence length="178" mass="18636">MGLSIGLLGLVVALAALLIVVPKVGGATPLTVLTQSMEPTLPPGTLVVVGPVKPAEIRVGDVVTYQIRSGEPDVITHRVIDVTSASDGSYSFTLKGDNNAAEDPPVVAEQIKGRLWYSVPFVGYVSTAVTGDTRSWIVPGLAVALFGYAAFMIVSGVIVSMRRRREMDAAEPAASVDD</sequence>
<dbReference type="InterPro" id="IPR019533">
    <property type="entry name" value="Peptidase_S26"/>
</dbReference>
<evidence type="ECO:0000313" key="9">
    <source>
        <dbReference type="Proteomes" id="UP000298127"/>
    </source>
</evidence>
<dbReference type="GO" id="GO:0016020">
    <property type="term" value="C:membrane"/>
    <property type="evidence" value="ECO:0007669"/>
    <property type="project" value="UniProtKB-SubCell"/>
</dbReference>
<name>A0A4Y9R1F0_9MICO</name>
<evidence type="ECO:0000256" key="6">
    <source>
        <dbReference type="SAM" id="Phobius"/>
    </source>
</evidence>
<evidence type="ECO:0000256" key="4">
    <source>
        <dbReference type="ARBA" id="ARBA00023136"/>
    </source>
</evidence>
<evidence type="ECO:0000313" key="8">
    <source>
        <dbReference type="EMBL" id="TFV98511.1"/>
    </source>
</evidence>
<feature type="domain" description="Peptidase S26" evidence="7">
    <location>
        <begin position="10"/>
        <end position="80"/>
    </location>
</feature>
<evidence type="ECO:0000256" key="5">
    <source>
        <dbReference type="NCBIfam" id="TIGR02228"/>
    </source>
</evidence>
<gene>
    <name evidence="8" type="ORF">E4M00_08470</name>
</gene>
<dbReference type="InterPro" id="IPR036286">
    <property type="entry name" value="LexA/Signal_pep-like_sf"/>
</dbReference>